<evidence type="ECO:0000313" key="7">
    <source>
        <dbReference type="Proteomes" id="UP000435802"/>
    </source>
</evidence>
<feature type="transmembrane region" description="Helical" evidence="4">
    <location>
        <begin position="43"/>
        <end position="62"/>
    </location>
</feature>
<feature type="transmembrane region" description="Helical" evidence="4">
    <location>
        <begin position="208"/>
        <end position="232"/>
    </location>
</feature>
<evidence type="ECO:0000256" key="4">
    <source>
        <dbReference type="SAM" id="Phobius"/>
    </source>
</evidence>
<evidence type="ECO:0000256" key="1">
    <source>
        <dbReference type="ARBA" id="ARBA00022692"/>
    </source>
</evidence>
<evidence type="ECO:0000256" key="2">
    <source>
        <dbReference type="ARBA" id="ARBA00022989"/>
    </source>
</evidence>
<feature type="transmembrane region" description="Helical" evidence="4">
    <location>
        <begin position="275"/>
        <end position="293"/>
    </location>
</feature>
<dbReference type="Gene3D" id="1.20.1250.20">
    <property type="entry name" value="MFS general substrate transporter like domains"/>
    <property type="match status" value="2"/>
</dbReference>
<sequence>MRGKGLVWRLARPLLAVAFLAQVIVPLARIATSYRATEAGLSPAQVLVLSSAFALLPAFLAVGMGRYNDRQGAGGAALAGAVLLASGCAALLLPLATMAWLVLASVLLGLGQTLQLTALQAEIGSLRVQTHRERMVGGLMLWQAVGQIGAPLLLSLVALRGGNLPGNLAIVATTLAAFGAMTSILLYRNAAPPRSVETPASLRSIAGVPGLAWVIAGGSLCVAVQDLTLIYLPVVGETRSVPPVVVGALLMLFAVTQMLSRALHEPAAARFGPTLLLWGSVLGTGFSTAALALPVNVLLLAVALATSGFCLGFAITASVALTMRLAPPGARSTSLGLRLAINRAGQFAIPLVAGLIAAAQAGAVFLLLGLAVAGTGAAGFRRRR</sequence>
<organism evidence="6 7">
    <name type="scientific">Shinella kummerowiae</name>
    <dbReference type="NCBI Taxonomy" id="417745"/>
    <lineage>
        <taxon>Bacteria</taxon>
        <taxon>Pseudomonadati</taxon>
        <taxon>Pseudomonadota</taxon>
        <taxon>Alphaproteobacteria</taxon>
        <taxon>Hyphomicrobiales</taxon>
        <taxon>Rhizobiaceae</taxon>
        <taxon>Shinella</taxon>
    </lineage>
</organism>
<comment type="caution">
    <text evidence="6">The sequence shown here is derived from an EMBL/GenBank/DDBJ whole genome shotgun (WGS) entry which is preliminary data.</text>
</comment>
<dbReference type="InterPro" id="IPR020846">
    <property type="entry name" value="MFS_dom"/>
</dbReference>
<feature type="transmembrane region" description="Helical" evidence="4">
    <location>
        <begin position="139"/>
        <end position="162"/>
    </location>
</feature>
<dbReference type="PANTHER" id="PTHR23526">
    <property type="entry name" value="INTEGRAL MEMBRANE TRANSPORT PROTEIN-RELATED"/>
    <property type="match status" value="1"/>
</dbReference>
<dbReference type="GO" id="GO:0022857">
    <property type="term" value="F:transmembrane transporter activity"/>
    <property type="evidence" value="ECO:0007669"/>
    <property type="project" value="InterPro"/>
</dbReference>
<feature type="transmembrane region" description="Helical" evidence="4">
    <location>
        <begin position="74"/>
        <end position="93"/>
    </location>
</feature>
<keyword evidence="1 4" id="KW-0812">Transmembrane</keyword>
<dbReference type="InterPro" id="IPR036259">
    <property type="entry name" value="MFS_trans_sf"/>
</dbReference>
<feature type="domain" description="Major facilitator superfamily (MFS) profile" evidence="5">
    <location>
        <begin position="205"/>
        <end position="384"/>
    </location>
</feature>
<evidence type="ECO:0000259" key="5">
    <source>
        <dbReference type="PROSITE" id="PS50850"/>
    </source>
</evidence>
<dbReference type="Pfam" id="PF07690">
    <property type="entry name" value="MFS_1"/>
    <property type="match status" value="1"/>
</dbReference>
<keyword evidence="7" id="KW-1185">Reference proteome</keyword>
<keyword evidence="2 4" id="KW-1133">Transmembrane helix</keyword>
<evidence type="ECO:0000256" key="3">
    <source>
        <dbReference type="ARBA" id="ARBA00023136"/>
    </source>
</evidence>
<feature type="transmembrane region" description="Helical" evidence="4">
    <location>
        <begin position="299"/>
        <end position="323"/>
    </location>
</feature>
<dbReference type="Proteomes" id="UP000435802">
    <property type="component" value="Unassembled WGS sequence"/>
</dbReference>
<proteinExistence type="predicted"/>
<feature type="transmembrane region" description="Helical" evidence="4">
    <location>
        <begin position="244"/>
        <end position="263"/>
    </location>
</feature>
<dbReference type="InterPro" id="IPR052528">
    <property type="entry name" value="Sugar_transport-like"/>
</dbReference>
<dbReference type="PANTHER" id="PTHR23526:SF4">
    <property type="entry name" value="INTEGRAL MEMBRANE TRANSPORT PROTEIN"/>
    <property type="match status" value="1"/>
</dbReference>
<dbReference type="AlphaFoldDB" id="A0A6N8SJQ2"/>
<dbReference type="EMBL" id="WUMK01000018">
    <property type="protein sequence ID" value="MXN49284.1"/>
    <property type="molecule type" value="Genomic_DNA"/>
</dbReference>
<dbReference type="RefSeq" id="WP_160862764.1">
    <property type="nucleotide sequence ID" value="NZ_JAODWE010000018.1"/>
</dbReference>
<feature type="transmembrane region" description="Helical" evidence="4">
    <location>
        <begin position="168"/>
        <end position="187"/>
    </location>
</feature>
<gene>
    <name evidence="6" type="ORF">GR138_29230</name>
</gene>
<feature type="transmembrane region" description="Helical" evidence="4">
    <location>
        <begin position="363"/>
        <end position="380"/>
    </location>
</feature>
<dbReference type="OrthoDB" id="7944168at2"/>
<keyword evidence="3 4" id="KW-0472">Membrane</keyword>
<dbReference type="InterPro" id="IPR011701">
    <property type="entry name" value="MFS"/>
</dbReference>
<name>A0A6N8SJQ2_9HYPH</name>
<dbReference type="PROSITE" id="PS50850">
    <property type="entry name" value="MFS"/>
    <property type="match status" value="1"/>
</dbReference>
<evidence type="ECO:0000313" key="6">
    <source>
        <dbReference type="EMBL" id="MXN49284.1"/>
    </source>
</evidence>
<reference evidence="6 7" key="1">
    <citation type="submission" date="2019-12" db="EMBL/GenBank/DDBJ databases">
        <title>Shinella kummerowiae sp. nov., a symbiotic bacterium isolated from root nodules of the herbal legume Kummerowia stipulacea.</title>
        <authorList>
            <person name="Gao J."/>
        </authorList>
    </citation>
    <scope>NUCLEOTIDE SEQUENCE [LARGE SCALE GENOMIC DNA]</scope>
    <source>
        <strain evidence="6 7">CCBAU 25048</strain>
    </source>
</reference>
<accession>A0A6N8SJQ2</accession>
<protein>
    <submittedName>
        <fullName evidence="6">MFS transporter</fullName>
    </submittedName>
</protein>
<dbReference type="SUPFAM" id="SSF103473">
    <property type="entry name" value="MFS general substrate transporter"/>
    <property type="match status" value="1"/>
</dbReference>